<evidence type="ECO:0000313" key="3">
    <source>
        <dbReference type="EMBL" id="OGY42400.1"/>
    </source>
</evidence>
<organism evidence="3 4">
    <name type="scientific">Candidatus Buchananbacteria bacterium RBG_13_36_9</name>
    <dbReference type="NCBI Taxonomy" id="1797530"/>
    <lineage>
        <taxon>Bacteria</taxon>
        <taxon>Candidatus Buchananiibacteriota</taxon>
    </lineage>
</organism>
<dbReference type="GO" id="GO:0016702">
    <property type="term" value="F:oxidoreductase activity, acting on single donors with incorporation of molecular oxygen, incorporation of two atoms of oxygen"/>
    <property type="evidence" value="ECO:0007669"/>
    <property type="project" value="UniProtKB-ARBA"/>
</dbReference>
<dbReference type="GO" id="GO:0008198">
    <property type="term" value="F:ferrous iron binding"/>
    <property type="evidence" value="ECO:0007669"/>
    <property type="project" value="InterPro"/>
</dbReference>
<dbReference type="Pfam" id="PF02900">
    <property type="entry name" value="LigB"/>
    <property type="match status" value="1"/>
</dbReference>
<feature type="domain" description="Extradiol ring-cleavage dioxygenase class III enzyme subunit B" evidence="2">
    <location>
        <begin position="7"/>
        <end position="256"/>
    </location>
</feature>
<name>A0A1G1XS04_9BACT</name>
<dbReference type="NCBIfam" id="TIGR04336">
    <property type="entry name" value="AmmeMemoSam_B"/>
    <property type="match status" value="1"/>
</dbReference>
<proteinExistence type="predicted"/>
<accession>A0A1G1XS04</accession>
<keyword evidence="1" id="KW-0560">Oxidoreductase</keyword>
<dbReference type="PANTHER" id="PTHR30096">
    <property type="entry name" value="4,5-DOPA DIOXYGENASE EXTRADIOL-LIKE PROTEIN"/>
    <property type="match status" value="1"/>
</dbReference>
<evidence type="ECO:0000256" key="1">
    <source>
        <dbReference type="ARBA" id="ARBA00023002"/>
    </source>
</evidence>
<dbReference type="InterPro" id="IPR004183">
    <property type="entry name" value="Xdiol_dOase_suB"/>
</dbReference>
<protein>
    <submittedName>
        <fullName evidence="3">AmmeMemoRadiSam system protein B</fullName>
    </submittedName>
</protein>
<dbReference type="PANTHER" id="PTHR30096:SF0">
    <property type="entry name" value="4,5-DOPA DIOXYGENASE EXTRADIOL-LIKE PROTEIN"/>
    <property type="match status" value="1"/>
</dbReference>
<evidence type="ECO:0000259" key="2">
    <source>
        <dbReference type="Pfam" id="PF02900"/>
    </source>
</evidence>
<gene>
    <name evidence="3" type="ORF">A2Y82_04620</name>
</gene>
<dbReference type="EMBL" id="MHHZ01000004">
    <property type="protein sequence ID" value="OGY42400.1"/>
    <property type="molecule type" value="Genomic_DNA"/>
</dbReference>
<dbReference type="Gene3D" id="3.40.830.10">
    <property type="entry name" value="LigB-like"/>
    <property type="match status" value="1"/>
</dbReference>
<dbReference type="Proteomes" id="UP000176498">
    <property type="component" value="Unassembled WGS sequence"/>
</dbReference>
<dbReference type="AlphaFoldDB" id="A0A1G1XS04"/>
<dbReference type="CDD" id="cd07951">
    <property type="entry name" value="ED_3B_N_AMMECR1"/>
    <property type="match status" value="1"/>
</dbReference>
<comment type="caution">
    <text evidence="3">The sequence shown here is derived from an EMBL/GenBank/DDBJ whole genome shotgun (WGS) entry which is preliminary data.</text>
</comment>
<dbReference type="SUPFAM" id="SSF53213">
    <property type="entry name" value="LigB-like"/>
    <property type="match status" value="1"/>
</dbReference>
<reference evidence="3 4" key="1">
    <citation type="journal article" date="2016" name="Nat. Commun.">
        <title>Thousands of microbial genomes shed light on interconnected biogeochemical processes in an aquifer system.</title>
        <authorList>
            <person name="Anantharaman K."/>
            <person name="Brown C.T."/>
            <person name="Hug L.A."/>
            <person name="Sharon I."/>
            <person name="Castelle C.J."/>
            <person name="Probst A.J."/>
            <person name="Thomas B.C."/>
            <person name="Singh A."/>
            <person name="Wilkins M.J."/>
            <person name="Karaoz U."/>
            <person name="Brodie E.L."/>
            <person name="Williams K.H."/>
            <person name="Hubbard S.S."/>
            <person name="Banfield J.F."/>
        </authorList>
    </citation>
    <scope>NUCLEOTIDE SEQUENCE [LARGE SCALE GENOMIC DNA]</scope>
</reference>
<evidence type="ECO:0000313" key="4">
    <source>
        <dbReference type="Proteomes" id="UP000176498"/>
    </source>
</evidence>
<sequence>MLVFSAICPHPPILIPDIGKDNLKKIKDTFEAMKKLEQELYAAKPDIILVISPHGEIIHDAFCINLNSSYKADFEEFGDFTTKMEFKSSPPLALKIKERVEDELPIVLSSNEKLDHGAAVPLYYLTKHLKNIDIIPISYCLLDYDKHFKFGQLIKKEIAKSEKRIAVIASGDLSHGLSKDAPAGYIPSGAEFDNELITLLKRKDIRKILKMNHKLIEKAAECGFRSFAILFGIIEEYQFDVDVLSYEGPFGVGYLVANIKLV</sequence>